<proteinExistence type="predicted"/>
<organism evidence="1 2">
    <name type="scientific">Bifidobacterium pullorum subsp. gallinarum</name>
    <dbReference type="NCBI Taxonomy" id="78344"/>
    <lineage>
        <taxon>Bacteria</taxon>
        <taxon>Bacillati</taxon>
        <taxon>Actinomycetota</taxon>
        <taxon>Actinomycetes</taxon>
        <taxon>Bifidobacteriales</taxon>
        <taxon>Bifidobacteriaceae</taxon>
        <taxon>Bifidobacterium</taxon>
    </lineage>
</organism>
<accession>A0A921IVZ4</accession>
<dbReference type="EMBL" id="DYUX01000013">
    <property type="protein sequence ID" value="HJG41533.1"/>
    <property type="molecule type" value="Genomic_DNA"/>
</dbReference>
<dbReference type="Proteomes" id="UP000786560">
    <property type="component" value="Unassembled WGS sequence"/>
</dbReference>
<evidence type="ECO:0000313" key="1">
    <source>
        <dbReference type="EMBL" id="HJG41533.1"/>
    </source>
</evidence>
<evidence type="ECO:0000313" key="2">
    <source>
        <dbReference type="Proteomes" id="UP000786560"/>
    </source>
</evidence>
<comment type="caution">
    <text evidence="1">The sequence shown here is derived from an EMBL/GenBank/DDBJ whole genome shotgun (WGS) entry which is preliminary data.</text>
</comment>
<gene>
    <name evidence="1" type="ORF">K8U73_03985</name>
</gene>
<sequence>MAEASRVHALKRQQDAERGRMMAGGYGMMTEEEFWNGSAQRRYVHCYARHLRMSPDSLLGAMLARVATVTPPSVVAPAFTGADPSILALYTAIVGNSGDGKGLAERAARKLIPDLLGAVETLPVSGEGIVSLFAARRPVQDDDGGRYTHDTEPVCIGSRALLSVPEIGSLDAAMSRVGSSLEPVLLSAWSGEPLGGQNVDEAKRLRAPAYGYALNMITGVQPAKSGTLTDRDGAGLPQRFLWCDTKDPAAPSDKPLMPSGTFTFDVDRLREYQPSAMTLNALYRAGARRLMTRPEDGSDPYPLHVLRYPPETEEAVDRDRLMTLRGQRPNGMDSHSLLLTIRVAGLLAILEQRDDLLTVTHDDWRAALWLVSHSIEVRERCITESRNGSISKRADRIADDETARQLASEQTHDAKVQTCMQRIVSKLERDDPNRMGVARRLIQQSLGQRLFREAFTDAINRLEADGIVEIRHGERNGERYALADGITGI</sequence>
<dbReference type="RefSeq" id="WP_278711081.1">
    <property type="nucleotide sequence ID" value="NZ_DYUX01000013.1"/>
</dbReference>
<reference evidence="1" key="2">
    <citation type="submission" date="2021-09" db="EMBL/GenBank/DDBJ databases">
        <authorList>
            <person name="Gilroy R."/>
        </authorList>
    </citation>
    <scope>NUCLEOTIDE SEQUENCE</scope>
    <source>
        <strain evidence="1">ChiBcolR7-4860</strain>
    </source>
</reference>
<name>A0A921IVZ4_9BIFI</name>
<dbReference type="AlphaFoldDB" id="A0A921IVZ4"/>
<reference evidence="1" key="1">
    <citation type="journal article" date="2021" name="PeerJ">
        <title>Extensive microbial diversity within the chicken gut microbiome revealed by metagenomics and culture.</title>
        <authorList>
            <person name="Gilroy R."/>
            <person name="Ravi A."/>
            <person name="Getino M."/>
            <person name="Pursley I."/>
            <person name="Horton D.L."/>
            <person name="Alikhan N.F."/>
            <person name="Baker D."/>
            <person name="Gharbi K."/>
            <person name="Hall N."/>
            <person name="Watson M."/>
            <person name="Adriaenssens E.M."/>
            <person name="Foster-Nyarko E."/>
            <person name="Jarju S."/>
            <person name="Secka A."/>
            <person name="Antonio M."/>
            <person name="Oren A."/>
            <person name="Chaudhuri R.R."/>
            <person name="La Ragione R."/>
            <person name="Hildebrand F."/>
            <person name="Pallen M.J."/>
        </authorList>
    </citation>
    <scope>NUCLEOTIDE SEQUENCE</scope>
    <source>
        <strain evidence="1">ChiBcolR7-4860</strain>
    </source>
</reference>
<protein>
    <submittedName>
        <fullName evidence="1">DUF3987 domain-containing protein</fullName>
    </submittedName>
</protein>